<dbReference type="SUPFAM" id="SSF53955">
    <property type="entry name" value="Lysozyme-like"/>
    <property type="match status" value="1"/>
</dbReference>
<feature type="domain" description="Penicillin-binding protein transpeptidase" evidence="12">
    <location>
        <begin position="331"/>
        <end position="556"/>
    </location>
</feature>
<keyword evidence="6" id="KW-0328">Glycosyltransferase</keyword>
<dbReference type="Pfam" id="PF00905">
    <property type="entry name" value="Transpeptidase"/>
    <property type="match status" value="1"/>
</dbReference>
<evidence type="ECO:0000259" key="12">
    <source>
        <dbReference type="Pfam" id="PF00905"/>
    </source>
</evidence>
<dbReference type="GO" id="GO:0006508">
    <property type="term" value="P:proteolysis"/>
    <property type="evidence" value="ECO:0007669"/>
    <property type="project" value="UniProtKB-KW"/>
</dbReference>
<evidence type="ECO:0000313" key="15">
    <source>
        <dbReference type="EMBL" id="QAA93547.1"/>
    </source>
</evidence>
<dbReference type="InterPro" id="IPR012338">
    <property type="entry name" value="Beta-lactam/transpept-like"/>
</dbReference>
<dbReference type="EC" id="2.4.99.28" evidence="10"/>
<keyword evidence="4" id="KW-0121">Carboxypeptidase</keyword>
<comment type="pathway">
    <text evidence="1">Cell wall biogenesis; peptidoglycan biosynthesis.</text>
</comment>
<reference evidence="15 16" key="1">
    <citation type="submission" date="2017-08" db="EMBL/GenBank/DDBJ databases">
        <authorList>
            <person name="Park S.-J."/>
            <person name="Kim H."/>
        </authorList>
    </citation>
    <scope>NUCLEOTIDE SEQUENCE [LARGE SCALE GENOMIC DNA]</scope>
    <source>
        <strain evidence="16">ye3</strain>
    </source>
</reference>
<keyword evidence="5" id="KW-0645">Protease</keyword>
<dbReference type="UniPathway" id="UPA00219"/>
<dbReference type="InterPro" id="IPR036950">
    <property type="entry name" value="PBP_transglycosylase"/>
</dbReference>
<keyword evidence="7" id="KW-0808">Transferase</keyword>
<gene>
    <name evidence="15" type="primary">pbpC</name>
    <name evidence="15" type="ORF">CKA81_06620</name>
</gene>
<sequence length="743" mass="80625">MPIFRKPNVLSLARNRKRLGLAWVGWQGHCAIAVALLAGLCGSAHALPSYDEVRQRHRPSSVLLLDRSGVPLDGVRTDFHDRRGQWLPLDEVSVALQRAVILSEDQRFYGHDGVDWRAALAAAWGKVALGHHRGASTLSMQLVGIIDTQYRRGPGGRSLTQKFDQAMAARRLEAEWSKAQILEAYLNLAPFRGEIVGVDALARVLFQKHASGLNAREAALAAVLLRGPNAARPLLVQRACALLVELGSSQECKRLDEFVHIALKRAAWPWAGAPHAAPHYAQFVLGKLRAAGDDLPDVVVSSLDASLQAFTLQTLRRRLHDLDMANVRDAAIVVMDNRSGAVLAYAGSSGSLSPAARVDHARALRQAGSTLKPFLYEQALAQQRLTAASLLHDAELDLPTGNGLYMPRNYDEAYAGWVSVRTALASSLNIPAVRAIAMVTPDAFAQRLRDLGLPLKHDGDYYGYSLALGSADLTLLSLTNAYRALANLGEFSRPQFFEAAAPSGARSIMDPAAAWIVGDILADRHARARTFGLDSPLSTPFWTAVKTGTSKDMRDNWCLGWSAAYTVGVWVGNSGGASMREVSGVSGAGPMWHDIMSYLHRNMPSAQPAPPPGVEQGRVSYEGDIEPARREAFLADTRVERVRLAQNQPQRVPGPARIRTPADGTILALDPDIPSAVQLARFTAADASGVPVPANWRIDGMIMGQGAHLRWHPRLGKHVIELLDSEGSPIDRIHIEVRGAARR</sequence>
<dbReference type="InterPro" id="IPR050396">
    <property type="entry name" value="Glycosyltr_51/Transpeptidase"/>
</dbReference>
<evidence type="ECO:0000256" key="2">
    <source>
        <dbReference type="ARBA" id="ARBA00007090"/>
    </source>
</evidence>
<evidence type="ECO:0000259" key="14">
    <source>
        <dbReference type="Pfam" id="PF06832"/>
    </source>
</evidence>
<dbReference type="OrthoDB" id="9766909at2"/>
<evidence type="ECO:0000256" key="11">
    <source>
        <dbReference type="ARBA" id="ARBA00049902"/>
    </source>
</evidence>
<evidence type="ECO:0000256" key="7">
    <source>
        <dbReference type="ARBA" id="ARBA00022679"/>
    </source>
</evidence>
<evidence type="ECO:0000256" key="1">
    <source>
        <dbReference type="ARBA" id="ARBA00004752"/>
    </source>
</evidence>
<dbReference type="InterPro" id="IPR023346">
    <property type="entry name" value="Lysozyme-like_dom_sf"/>
</dbReference>
<protein>
    <recommendedName>
        <fullName evidence="10">peptidoglycan glycosyltransferase</fullName>
        <ecNumber evidence="10">2.4.99.28</ecNumber>
    </recommendedName>
</protein>
<dbReference type="GO" id="GO:0009252">
    <property type="term" value="P:peptidoglycan biosynthetic process"/>
    <property type="evidence" value="ECO:0007669"/>
    <property type="project" value="UniProtKB-UniPathway"/>
</dbReference>
<dbReference type="Proteomes" id="UP000283474">
    <property type="component" value="Chromosome"/>
</dbReference>
<dbReference type="InterPro" id="IPR011815">
    <property type="entry name" value="PBP_1c"/>
</dbReference>
<evidence type="ECO:0000256" key="5">
    <source>
        <dbReference type="ARBA" id="ARBA00022670"/>
    </source>
</evidence>
<evidence type="ECO:0000256" key="3">
    <source>
        <dbReference type="ARBA" id="ARBA00007739"/>
    </source>
</evidence>
<evidence type="ECO:0000313" key="16">
    <source>
        <dbReference type="Proteomes" id="UP000283474"/>
    </source>
</evidence>
<dbReference type="InterPro" id="IPR001460">
    <property type="entry name" value="PCN-bd_Tpept"/>
</dbReference>
<evidence type="ECO:0000256" key="4">
    <source>
        <dbReference type="ARBA" id="ARBA00022645"/>
    </source>
</evidence>
<feature type="domain" description="Penicillin-binding C-terminal" evidence="14">
    <location>
        <begin position="650"/>
        <end position="730"/>
    </location>
</feature>
<evidence type="ECO:0000256" key="8">
    <source>
        <dbReference type="ARBA" id="ARBA00022801"/>
    </source>
</evidence>
<dbReference type="InterPro" id="IPR009647">
    <property type="entry name" value="PBP_C"/>
</dbReference>
<dbReference type="SUPFAM" id="SSF56601">
    <property type="entry name" value="beta-lactamase/transpeptidase-like"/>
    <property type="match status" value="1"/>
</dbReference>
<dbReference type="AlphaFoldDB" id="A0A410GB78"/>
<comment type="catalytic activity">
    <reaction evidence="11">
        <text>[GlcNAc-(1-&gt;4)-Mur2Ac(oyl-L-Ala-gamma-D-Glu-L-Lys-D-Ala-D-Ala)](n)-di-trans,octa-cis-undecaprenyl diphosphate + beta-D-GlcNAc-(1-&gt;4)-Mur2Ac(oyl-L-Ala-gamma-D-Glu-L-Lys-D-Ala-D-Ala)-di-trans,octa-cis-undecaprenyl diphosphate = [GlcNAc-(1-&gt;4)-Mur2Ac(oyl-L-Ala-gamma-D-Glu-L-Lys-D-Ala-D-Ala)](n+1)-di-trans,octa-cis-undecaprenyl diphosphate + di-trans,octa-cis-undecaprenyl diphosphate + H(+)</text>
        <dbReference type="Rhea" id="RHEA:23708"/>
        <dbReference type="Rhea" id="RHEA-COMP:9602"/>
        <dbReference type="Rhea" id="RHEA-COMP:9603"/>
        <dbReference type="ChEBI" id="CHEBI:15378"/>
        <dbReference type="ChEBI" id="CHEBI:58405"/>
        <dbReference type="ChEBI" id="CHEBI:60033"/>
        <dbReference type="ChEBI" id="CHEBI:78435"/>
        <dbReference type="EC" id="2.4.99.28"/>
    </reaction>
</comment>
<dbReference type="PANTHER" id="PTHR32282:SF15">
    <property type="entry name" value="PENICILLIN-BINDING PROTEIN 1C"/>
    <property type="match status" value="1"/>
</dbReference>
<comment type="similarity">
    <text evidence="2">In the C-terminal section; belongs to the transpeptidase family.</text>
</comment>
<dbReference type="NCBIfam" id="TIGR02073">
    <property type="entry name" value="PBP_1c"/>
    <property type="match status" value="1"/>
</dbReference>
<accession>A0A410GB78</accession>
<dbReference type="GO" id="GO:0030288">
    <property type="term" value="C:outer membrane-bounded periplasmic space"/>
    <property type="evidence" value="ECO:0007669"/>
    <property type="project" value="TreeGrafter"/>
</dbReference>
<feature type="domain" description="Glycosyl transferase family 51" evidence="13">
    <location>
        <begin position="80"/>
        <end position="234"/>
    </location>
</feature>
<dbReference type="GO" id="GO:0008955">
    <property type="term" value="F:peptidoglycan glycosyltransferase activity"/>
    <property type="evidence" value="ECO:0007669"/>
    <property type="project" value="UniProtKB-EC"/>
</dbReference>
<dbReference type="PANTHER" id="PTHR32282">
    <property type="entry name" value="BINDING PROTEIN TRANSPEPTIDASE, PUTATIVE-RELATED"/>
    <property type="match status" value="1"/>
</dbReference>
<proteinExistence type="inferred from homology"/>
<comment type="similarity">
    <text evidence="3">In the N-terminal section; belongs to the glycosyltransferase 51 family.</text>
</comment>
<organism evidence="15 16">
    <name type="scientific">Pollutimonas thiosulfatoxidans</name>
    <dbReference type="NCBI Taxonomy" id="2028345"/>
    <lineage>
        <taxon>Bacteria</taxon>
        <taxon>Pseudomonadati</taxon>
        <taxon>Pseudomonadota</taxon>
        <taxon>Betaproteobacteria</taxon>
        <taxon>Burkholderiales</taxon>
        <taxon>Alcaligenaceae</taxon>
        <taxon>Pollutimonas</taxon>
    </lineage>
</organism>
<evidence type="ECO:0000256" key="9">
    <source>
        <dbReference type="ARBA" id="ARBA00023268"/>
    </source>
</evidence>
<name>A0A410GB78_9BURK</name>
<evidence type="ECO:0000256" key="6">
    <source>
        <dbReference type="ARBA" id="ARBA00022676"/>
    </source>
</evidence>
<dbReference type="Pfam" id="PF06832">
    <property type="entry name" value="BiPBP_C"/>
    <property type="match status" value="1"/>
</dbReference>
<dbReference type="Gene3D" id="1.10.3810.10">
    <property type="entry name" value="Biosynthetic peptidoglycan transglycosylase-like"/>
    <property type="match status" value="1"/>
</dbReference>
<dbReference type="Pfam" id="PF00912">
    <property type="entry name" value="Transgly"/>
    <property type="match status" value="1"/>
</dbReference>
<dbReference type="InterPro" id="IPR001264">
    <property type="entry name" value="Glyco_trans_51"/>
</dbReference>
<keyword evidence="8" id="KW-0378">Hydrolase</keyword>
<dbReference type="GO" id="GO:0008658">
    <property type="term" value="F:penicillin binding"/>
    <property type="evidence" value="ECO:0007669"/>
    <property type="project" value="InterPro"/>
</dbReference>
<evidence type="ECO:0000256" key="10">
    <source>
        <dbReference type="ARBA" id="ARBA00044770"/>
    </source>
</evidence>
<dbReference type="GO" id="GO:0004180">
    <property type="term" value="F:carboxypeptidase activity"/>
    <property type="evidence" value="ECO:0007669"/>
    <property type="project" value="UniProtKB-KW"/>
</dbReference>
<keyword evidence="16" id="KW-1185">Reference proteome</keyword>
<keyword evidence="9" id="KW-0511">Multifunctional enzyme</keyword>
<dbReference type="Gene3D" id="3.40.710.10">
    <property type="entry name" value="DD-peptidase/beta-lactamase superfamily"/>
    <property type="match status" value="1"/>
</dbReference>
<dbReference type="KEGG" id="pus:CKA81_06620"/>
<evidence type="ECO:0000259" key="13">
    <source>
        <dbReference type="Pfam" id="PF00912"/>
    </source>
</evidence>
<dbReference type="EMBL" id="CP022987">
    <property type="protein sequence ID" value="QAA93547.1"/>
    <property type="molecule type" value="Genomic_DNA"/>
</dbReference>